<protein>
    <submittedName>
        <fullName evidence="1">Uncharacterized protein</fullName>
    </submittedName>
</protein>
<reference evidence="1" key="2">
    <citation type="submission" date="2023-06" db="EMBL/GenBank/DDBJ databases">
        <authorList>
            <consortium name="Lawrence Berkeley National Laboratory"/>
            <person name="Haridas S."/>
            <person name="Hensen N."/>
            <person name="Bonometti L."/>
            <person name="Westerberg I."/>
            <person name="Brannstrom I.O."/>
            <person name="Guillou S."/>
            <person name="Cros-Aarteil S."/>
            <person name="Calhoun S."/>
            <person name="Kuo A."/>
            <person name="Mondo S."/>
            <person name="Pangilinan J."/>
            <person name="Riley R."/>
            <person name="Labutti K."/>
            <person name="Andreopoulos B."/>
            <person name="Lipzen A."/>
            <person name="Chen C."/>
            <person name="Yanf M."/>
            <person name="Daum C."/>
            <person name="Ng V."/>
            <person name="Clum A."/>
            <person name="Steindorff A."/>
            <person name="Ohm R."/>
            <person name="Martin F."/>
            <person name="Silar P."/>
            <person name="Natvig D."/>
            <person name="Lalanne C."/>
            <person name="Gautier V."/>
            <person name="Ament-Velasquez S.L."/>
            <person name="Kruys A."/>
            <person name="Hutchinson M.I."/>
            <person name="Powell A.J."/>
            <person name="Barry K."/>
            <person name="Miller A.N."/>
            <person name="Grigoriev I.V."/>
            <person name="Debuchy R."/>
            <person name="Gladieux P."/>
            <person name="Thoren M.H."/>
            <person name="Johannesson H."/>
        </authorList>
    </citation>
    <scope>NUCLEOTIDE SEQUENCE</scope>
    <source>
        <strain evidence="1">CBS 958.72</strain>
    </source>
</reference>
<keyword evidence="2" id="KW-1185">Reference proteome</keyword>
<accession>A0AAE0JUV0</accession>
<evidence type="ECO:0000313" key="2">
    <source>
        <dbReference type="Proteomes" id="UP001287356"/>
    </source>
</evidence>
<name>A0AAE0JUV0_9PEZI</name>
<dbReference type="EMBL" id="JAULSN010000009">
    <property type="protein sequence ID" value="KAK3364759.1"/>
    <property type="molecule type" value="Genomic_DNA"/>
</dbReference>
<gene>
    <name evidence="1" type="ORF">B0T24DRAFT_638567</name>
</gene>
<sequence>MRKWRRGLFVVAVISISPGPAPRGTLSDPHSRRGSSLGGWRGMLTMAGGTCTVGEGAGCGVCILEAAFR</sequence>
<dbReference type="AlphaFoldDB" id="A0AAE0JUV0"/>
<evidence type="ECO:0000313" key="1">
    <source>
        <dbReference type="EMBL" id="KAK3364759.1"/>
    </source>
</evidence>
<proteinExistence type="predicted"/>
<reference evidence="1" key="1">
    <citation type="journal article" date="2023" name="Mol. Phylogenet. Evol.">
        <title>Genome-scale phylogeny and comparative genomics of the fungal order Sordariales.</title>
        <authorList>
            <person name="Hensen N."/>
            <person name="Bonometti L."/>
            <person name="Westerberg I."/>
            <person name="Brannstrom I.O."/>
            <person name="Guillou S."/>
            <person name="Cros-Aarteil S."/>
            <person name="Calhoun S."/>
            <person name="Haridas S."/>
            <person name="Kuo A."/>
            <person name="Mondo S."/>
            <person name="Pangilinan J."/>
            <person name="Riley R."/>
            <person name="LaButti K."/>
            <person name="Andreopoulos B."/>
            <person name="Lipzen A."/>
            <person name="Chen C."/>
            <person name="Yan M."/>
            <person name="Daum C."/>
            <person name="Ng V."/>
            <person name="Clum A."/>
            <person name="Steindorff A."/>
            <person name="Ohm R.A."/>
            <person name="Martin F."/>
            <person name="Silar P."/>
            <person name="Natvig D.O."/>
            <person name="Lalanne C."/>
            <person name="Gautier V."/>
            <person name="Ament-Velasquez S.L."/>
            <person name="Kruys A."/>
            <person name="Hutchinson M.I."/>
            <person name="Powell A.J."/>
            <person name="Barry K."/>
            <person name="Miller A.N."/>
            <person name="Grigoriev I.V."/>
            <person name="Debuchy R."/>
            <person name="Gladieux P."/>
            <person name="Hiltunen Thoren M."/>
            <person name="Johannesson H."/>
        </authorList>
    </citation>
    <scope>NUCLEOTIDE SEQUENCE</scope>
    <source>
        <strain evidence="1">CBS 958.72</strain>
    </source>
</reference>
<dbReference type="Proteomes" id="UP001287356">
    <property type="component" value="Unassembled WGS sequence"/>
</dbReference>
<comment type="caution">
    <text evidence="1">The sequence shown here is derived from an EMBL/GenBank/DDBJ whole genome shotgun (WGS) entry which is preliminary data.</text>
</comment>
<organism evidence="1 2">
    <name type="scientific">Lasiosphaeria ovina</name>
    <dbReference type="NCBI Taxonomy" id="92902"/>
    <lineage>
        <taxon>Eukaryota</taxon>
        <taxon>Fungi</taxon>
        <taxon>Dikarya</taxon>
        <taxon>Ascomycota</taxon>
        <taxon>Pezizomycotina</taxon>
        <taxon>Sordariomycetes</taxon>
        <taxon>Sordariomycetidae</taxon>
        <taxon>Sordariales</taxon>
        <taxon>Lasiosphaeriaceae</taxon>
        <taxon>Lasiosphaeria</taxon>
    </lineage>
</organism>